<feature type="domain" description="Inner membrane component" evidence="2">
    <location>
        <begin position="66"/>
        <end position="115"/>
    </location>
</feature>
<dbReference type="Proteomes" id="UP001652394">
    <property type="component" value="Unassembled WGS sequence"/>
</dbReference>
<evidence type="ECO:0000313" key="4">
    <source>
        <dbReference type="Proteomes" id="UP001652394"/>
    </source>
</evidence>
<keyword evidence="4" id="KW-1185">Reference proteome</keyword>
<dbReference type="NCBIfam" id="NF008740">
    <property type="entry name" value="PRK11770.1-2"/>
    <property type="match status" value="1"/>
</dbReference>
<dbReference type="PIRSF" id="PIRSF028777">
    <property type="entry name" value="UCP028777"/>
    <property type="match status" value="1"/>
</dbReference>
<feature type="domain" description="Inner membrane component" evidence="2">
    <location>
        <begin position="4"/>
        <end position="54"/>
    </location>
</feature>
<dbReference type="RefSeq" id="WP_059068854.1">
    <property type="nucleotide sequence ID" value="NZ_JAOQJX010000013.1"/>
</dbReference>
<name>A0ABT2TDG1_9FIRM</name>
<keyword evidence="1" id="KW-0472">Membrane</keyword>
<dbReference type="PANTHER" id="PTHR42903:SF1">
    <property type="entry name" value="INNER MEMBRANE PROTEIN YCCF"/>
    <property type="match status" value="1"/>
</dbReference>
<keyword evidence="1" id="KW-0812">Transmembrane</keyword>
<comment type="caution">
    <text evidence="3">The sequence shown here is derived from an EMBL/GenBank/DDBJ whole genome shotgun (WGS) entry which is preliminary data.</text>
</comment>
<feature type="transmembrane region" description="Helical" evidence="1">
    <location>
        <begin position="6"/>
        <end position="35"/>
    </location>
</feature>
<dbReference type="EMBL" id="JAOQJX010000013">
    <property type="protein sequence ID" value="MCU6747882.1"/>
    <property type="molecule type" value="Genomic_DNA"/>
</dbReference>
<organism evidence="3 4">
    <name type="scientific">Faecalicatena acetigenes</name>
    <dbReference type="NCBI Taxonomy" id="2981790"/>
    <lineage>
        <taxon>Bacteria</taxon>
        <taxon>Bacillati</taxon>
        <taxon>Bacillota</taxon>
        <taxon>Clostridia</taxon>
        <taxon>Lachnospirales</taxon>
        <taxon>Lachnospiraceae</taxon>
        <taxon>Faecalicatena</taxon>
    </lineage>
</organism>
<sequence>MGCLGNVLWFLFGGFISGLSWCLAGCIWCITIIGIPVGVQCFKLASLSFFPFGKEVVYGGGAGSLLLNIIWLLVSGLLLAIEHAALGIILCITVIGIPFGMQQFKLAKLALMPFGAEIR</sequence>
<accession>A0ABT2TDG1</accession>
<keyword evidence="1" id="KW-1133">Transmembrane helix</keyword>
<feature type="transmembrane region" description="Helical" evidence="1">
    <location>
        <begin position="56"/>
        <end position="78"/>
    </location>
</feature>
<evidence type="ECO:0000256" key="1">
    <source>
        <dbReference type="SAM" id="Phobius"/>
    </source>
</evidence>
<evidence type="ECO:0000259" key="2">
    <source>
        <dbReference type="Pfam" id="PF03733"/>
    </source>
</evidence>
<reference evidence="3 4" key="1">
    <citation type="journal article" date="2021" name="ISME Commun">
        <title>Automated analysis of genomic sequences facilitates high-throughput and comprehensive description of bacteria.</title>
        <authorList>
            <person name="Hitch T.C.A."/>
        </authorList>
    </citation>
    <scope>NUCLEOTIDE SEQUENCE [LARGE SCALE GENOMIC DNA]</scope>
    <source>
        <strain evidence="3 4">H2_18</strain>
    </source>
</reference>
<dbReference type="InterPro" id="IPR005185">
    <property type="entry name" value="YccF"/>
</dbReference>
<dbReference type="InterPro" id="IPR031308">
    <property type="entry name" value="UCP028777"/>
</dbReference>
<feature type="transmembrane region" description="Helical" evidence="1">
    <location>
        <begin position="84"/>
        <end position="101"/>
    </location>
</feature>
<gene>
    <name evidence="3" type="ORF">OCV51_09490</name>
</gene>
<evidence type="ECO:0000313" key="3">
    <source>
        <dbReference type="EMBL" id="MCU6747882.1"/>
    </source>
</evidence>
<dbReference type="PANTHER" id="PTHR42903">
    <property type="entry name" value="INNER MEMBRANE PROTEIN YCCF"/>
    <property type="match status" value="1"/>
</dbReference>
<protein>
    <submittedName>
        <fullName evidence="3">YccF domain-containing protein</fullName>
    </submittedName>
</protein>
<dbReference type="Pfam" id="PF03733">
    <property type="entry name" value="YccF"/>
    <property type="match status" value="2"/>
</dbReference>
<dbReference type="InterPro" id="IPR052937">
    <property type="entry name" value="Inner_membrane_protein"/>
</dbReference>
<proteinExistence type="predicted"/>